<dbReference type="Gene3D" id="3.40.50.360">
    <property type="match status" value="1"/>
</dbReference>
<gene>
    <name evidence="3" type="ORF">OG469_05340</name>
</gene>
<reference evidence="3 4" key="1">
    <citation type="submission" date="2022-10" db="EMBL/GenBank/DDBJ databases">
        <title>The complete genomes of actinobacterial strains from the NBC collection.</title>
        <authorList>
            <person name="Joergensen T.S."/>
            <person name="Alvarez Arevalo M."/>
            <person name="Sterndorff E.B."/>
            <person name="Faurdal D."/>
            <person name="Vuksanovic O."/>
            <person name="Mourched A.-S."/>
            <person name="Charusanti P."/>
            <person name="Shaw S."/>
            <person name="Blin K."/>
            <person name="Weber T."/>
        </authorList>
    </citation>
    <scope>NUCLEOTIDE SEQUENCE [LARGE SCALE GENOMIC DNA]</scope>
    <source>
        <strain evidence="3 4">NBC_01247</strain>
    </source>
</reference>
<proteinExistence type="predicted"/>
<dbReference type="RefSeq" id="WP_329500462.1">
    <property type="nucleotide sequence ID" value="NZ_CP108460.1"/>
</dbReference>
<dbReference type="EMBL" id="CP108482">
    <property type="protein sequence ID" value="WUS54988.1"/>
    <property type="molecule type" value="Genomic_DNA"/>
</dbReference>
<dbReference type="PROSITE" id="PS50902">
    <property type="entry name" value="FLAVODOXIN_LIKE"/>
    <property type="match status" value="1"/>
</dbReference>
<feature type="domain" description="Flavodoxin-like" evidence="2">
    <location>
        <begin position="3"/>
        <end position="177"/>
    </location>
</feature>
<protein>
    <submittedName>
        <fullName evidence="3">Flavodoxin domain-containing protein</fullName>
    </submittedName>
</protein>
<evidence type="ECO:0000313" key="3">
    <source>
        <dbReference type="EMBL" id="WUS54988.1"/>
    </source>
</evidence>
<accession>A0ABZ1W2E9</accession>
<dbReference type="Proteomes" id="UP001432014">
    <property type="component" value="Chromosome"/>
</dbReference>
<sequence>MQAVIVYESVYGNTRTVAEAIAEGLRGARPDAVVRCVPVAGAGPEVTGSADLLVAGGPTHVYGMSSGPSRRMARIAAAGTPAGNEPGTRGPGPDPGPGLRTWFRSLPKPRPGARGAAFDTRADMLISGGAAHGIARRLTHHHYDLVAAPEGFVVESTGGPLRTGERERAVAWGASLA</sequence>
<feature type="region of interest" description="Disordered" evidence="1">
    <location>
        <begin position="79"/>
        <end position="98"/>
    </location>
</feature>
<evidence type="ECO:0000259" key="2">
    <source>
        <dbReference type="PROSITE" id="PS50902"/>
    </source>
</evidence>
<name>A0ABZ1W2E9_9ACTN</name>
<dbReference type="InterPro" id="IPR008254">
    <property type="entry name" value="Flavodoxin/NO_synth"/>
</dbReference>
<evidence type="ECO:0000256" key="1">
    <source>
        <dbReference type="SAM" id="MobiDB-lite"/>
    </source>
</evidence>
<dbReference type="InterPro" id="IPR029039">
    <property type="entry name" value="Flavoprotein-like_sf"/>
</dbReference>
<evidence type="ECO:0000313" key="4">
    <source>
        <dbReference type="Proteomes" id="UP001432014"/>
    </source>
</evidence>
<organism evidence="3 4">
    <name type="scientific">Kitasatospora herbaricolor</name>
    <dbReference type="NCBI Taxonomy" id="68217"/>
    <lineage>
        <taxon>Bacteria</taxon>
        <taxon>Bacillati</taxon>
        <taxon>Actinomycetota</taxon>
        <taxon>Actinomycetes</taxon>
        <taxon>Kitasatosporales</taxon>
        <taxon>Streptomycetaceae</taxon>
        <taxon>Kitasatospora</taxon>
    </lineage>
</organism>
<dbReference type="SUPFAM" id="SSF52218">
    <property type="entry name" value="Flavoproteins"/>
    <property type="match status" value="1"/>
</dbReference>
<keyword evidence="4" id="KW-1185">Reference proteome</keyword>